<gene>
    <name evidence="1" type="ORF">ATJ93_4574</name>
</gene>
<dbReference type="EMBL" id="RAPO01000008">
    <property type="protein sequence ID" value="RKD87674.1"/>
    <property type="molecule type" value="Genomic_DNA"/>
</dbReference>
<sequence length="76" mass="8669">MKSSKDSDAPFDWYGDTDVDVEEVLDYIDAEIDQETRERIKASVEKHRNRGDAVDAADIRWIAEASEQLDLEGDHS</sequence>
<proteinExistence type="predicted"/>
<evidence type="ECO:0000313" key="2">
    <source>
        <dbReference type="Proteomes" id="UP000283805"/>
    </source>
</evidence>
<organism evidence="1 2">
    <name type="scientific">Halopiger aswanensis</name>
    <dbReference type="NCBI Taxonomy" id="148449"/>
    <lineage>
        <taxon>Archaea</taxon>
        <taxon>Methanobacteriati</taxon>
        <taxon>Methanobacteriota</taxon>
        <taxon>Stenosarchaea group</taxon>
        <taxon>Halobacteria</taxon>
        <taxon>Halobacteriales</taxon>
        <taxon>Natrialbaceae</taxon>
        <taxon>Halopiger</taxon>
    </lineage>
</organism>
<dbReference type="Proteomes" id="UP000283805">
    <property type="component" value="Unassembled WGS sequence"/>
</dbReference>
<protein>
    <submittedName>
        <fullName evidence="1">Uncharacterized protein</fullName>
    </submittedName>
</protein>
<evidence type="ECO:0000313" key="1">
    <source>
        <dbReference type="EMBL" id="RKD87674.1"/>
    </source>
</evidence>
<accession>A0A419VWZ0</accession>
<name>A0A419VWZ0_9EURY</name>
<dbReference type="AlphaFoldDB" id="A0A419VWZ0"/>
<comment type="caution">
    <text evidence="1">The sequence shown here is derived from an EMBL/GenBank/DDBJ whole genome shotgun (WGS) entry which is preliminary data.</text>
</comment>
<keyword evidence="2" id="KW-1185">Reference proteome</keyword>
<reference evidence="1 2" key="1">
    <citation type="submission" date="2018-09" db="EMBL/GenBank/DDBJ databases">
        <title>Genomic Encyclopedia of Archaeal and Bacterial Type Strains, Phase II (KMG-II): from individual species to whole genera.</title>
        <authorList>
            <person name="Goeker M."/>
        </authorList>
    </citation>
    <scope>NUCLEOTIDE SEQUENCE [LARGE SCALE GENOMIC DNA]</scope>
    <source>
        <strain evidence="1 2">DSM 13151</strain>
    </source>
</reference>